<proteinExistence type="predicted"/>
<protein>
    <submittedName>
        <fullName evidence="2">4Fe-4S dicluster domain-containing protein</fullName>
    </submittedName>
    <submittedName>
        <fullName evidence="3">4Fe-4S_dicluster domain-containing protein</fullName>
    </submittedName>
</protein>
<dbReference type="Pfam" id="PF12838">
    <property type="entry name" value="Fer4_7"/>
    <property type="match status" value="1"/>
</dbReference>
<name>A0AA86Q481_9EUKA</name>
<dbReference type="Proteomes" id="UP001642409">
    <property type="component" value="Unassembled WGS sequence"/>
</dbReference>
<comment type="caution">
    <text evidence="2">The sequence shown here is derived from an EMBL/GenBank/DDBJ whole genome shotgun (WGS) entry which is preliminary data.</text>
</comment>
<feature type="domain" description="4Fe-4S ferredoxin-type" evidence="1">
    <location>
        <begin position="1"/>
        <end position="21"/>
    </location>
</feature>
<keyword evidence="4" id="KW-1185">Reference proteome</keyword>
<sequence length="57" mass="5874">MCLGCGTCEDTCSTSAITVEDQKAKVSIEVCIGCGACVDVCISGAISLVPEDQYPQK</sequence>
<dbReference type="AlphaFoldDB" id="A0AA86Q481"/>
<dbReference type="InterPro" id="IPR017896">
    <property type="entry name" value="4Fe4S_Fe-S-bd"/>
</dbReference>
<dbReference type="EMBL" id="CATOUU010000825">
    <property type="protein sequence ID" value="CAI9951751.1"/>
    <property type="molecule type" value="Genomic_DNA"/>
</dbReference>
<dbReference type="EMBL" id="CAXDID020000055">
    <property type="protein sequence ID" value="CAL6007310.1"/>
    <property type="molecule type" value="Genomic_DNA"/>
</dbReference>
<evidence type="ECO:0000259" key="1">
    <source>
        <dbReference type="PROSITE" id="PS51379"/>
    </source>
</evidence>
<evidence type="ECO:0000313" key="2">
    <source>
        <dbReference type="EMBL" id="CAI9951751.1"/>
    </source>
</evidence>
<feature type="domain" description="4Fe-4S ferredoxin-type" evidence="1">
    <location>
        <begin position="22"/>
        <end position="51"/>
    </location>
</feature>
<dbReference type="PROSITE" id="PS51379">
    <property type="entry name" value="4FE4S_FER_2"/>
    <property type="match status" value="2"/>
</dbReference>
<accession>A0AA86Q481</accession>
<dbReference type="SUPFAM" id="SSF54862">
    <property type="entry name" value="4Fe-4S ferredoxins"/>
    <property type="match status" value="1"/>
</dbReference>
<dbReference type="Gene3D" id="3.30.70.20">
    <property type="match status" value="1"/>
</dbReference>
<evidence type="ECO:0000313" key="4">
    <source>
        <dbReference type="Proteomes" id="UP001642409"/>
    </source>
</evidence>
<reference evidence="3 4" key="2">
    <citation type="submission" date="2024-07" db="EMBL/GenBank/DDBJ databases">
        <authorList>
            <person name="Akdeniz Z."/>
        </authorList>
    </citation>
    <scope>NUCLEOTIDE SEQUENCE [LARGE SCALE GENOMIC DNA]</scope>
</reference>
<evidence type="ECO:0000313" key="3">
    <source>
        <dbReference type="EMBL" id="CAL6007310.1"/>
    </source>
</evidence>
<organism evidence="2">
    <name type="scientific">Hexamita inflata</name>
    <dbReference type="NCBI Taxonomy" id="28002"/>
    <lineage>
        <taxon>Eukaryota</taxon>
        <taxon>Metamonada</taxon>
        <taxon>Diplomonadida</taxon>
        <taxon>Hexamitidae</taxon>
        <taxon>Hexamitinae</taxon>
        <taxon>Hexamita</taxon>
    </lineage>
</organism>
<reference evidence="2" key="1">
    <citation type="submission" date="2023-06" db="EMBL/GenBank/DDBJ databases">
        <authorList>
            <person name="Kurt Z."/>
        </authorList>
    </citation>
    <scope>NUCLEOTIDE SEQUENCE</scope>
</reference>
<gene>
    <name evidence="3" type="ORF">HINF_LOCUS20578</name>
    <name evidence="2" type="ORF">HINF_LOCUS39396</name>
</gene>